<evidence type="ECO:0000256" key="1">
    <source>
        <dbReference type="SAM" id="Phobius"/>
    </source>
</evidence>
<evidence type="ECO:0008006" key="4">
    <source>
        <dbReference type="Google" id="ProtNLM"/>
    </source>
</evidence>
<keyword evidence="3" id="KW-1185">Reference proteome</keyword>
<dbReference type="HOGENOM" id="CLU_1946581_0_0_5"/>
<dbReference type="EMBL" id="CP000248">
    <property type="protein sequence ID" value="ABD25292.1"/>
    <property type="molecule type" value="Genomic_DNA"/>
</dbReference>
<evidence type="ECO:0000313" key="2">
    <source>
        <dbReference type="EMBL" id="ABD25292.1"/>
    </source>
</evidence>
<feature type="transmembrane region" description="Helical" evidence="1">
    <location>
        <begin position="131"/>
        <end position="152"/>
    </location>
</feature>
<accession>Q2GA31</accession>
<keyword evidence="1" id="KW-0472">Membrane</keyword>
<keyword evidence="1" id="KW-0812">Transmembrane</keyword>
<keyword evidence="1" id="KW-1133">Transmembrane helix</keyword>
<dbReference type="KEGG" id="nar:Saro_0847"/>
<reference evidence="3" key="1">
    <citation type="submission" date="2006-01" db="EMBL/GenBank/DDBJ databases">
        <title>Complete sequence of Novosphingobium aromaticivorans DSM 12444.</title>
        <authorList>
            <consortium name="US DOE Joint Genome Institute"/>
            <person name="Copeland A."/>
            <person name="Lucas S."/>
            <person name="Lapidus A."/>
            <person name="Barry K."/>
            <person name="Detter J.C."/>
            <person name="Glavina T."/>
            <person name="Hammon N."/>
            <person name="Israni S."/>
            <person name="Pitluck S."/>
            <person name="Chain P."/>
            <person name="Malfatti S."/>
            <person name="Shin M."/>
            <person name="Vergez L."/>
            <person name="Schmutz J."/>
            <person name="Larimer F."/>
            <person name="Land M."/>
            <person name="Kyrpides N."/>
            <person name="Ivanova N."/>
            <person name="Fredrickson J."/>
            <person name="Balkwill D."/>
            <person name="Romine M.F."/>
            <person name="Richardson P."/>
        </authorList>
    </citation>
    <scope>NUCLEOTIDE SEQUENCE [LARGE SCALE GENOMIC DNA]</scope>
    <source>
        <strain evidence="3">ATCC 700278 / DSM 12444 / CCUG 56034 / CIP 105152 / NBRC 16084 / F199</strain>
    </source>
</reference>
<feature type="transmembrane region" description="Helical" evidence="1">
    <location>
        <begin position="68"/>
        <end position="87"/>
    </location>
</feature>
<dbReference type="Pfam" id="PF08570">
    <property type="entry name" value="DUF1761"/>
    <property type="match status" value="1"/>
</dbReference>
<name>Q2GA31_NOVAD</name>
<gene>
    <name evidence="2" type="ordered locus">Saro_0847</name>
</gene>
<dbReference type="Proteomes" id="UP000009134">
    <property type="component" value="Chromosome"/>
</dbReference>
<dbReference type="InterPro" id="IPR013879">
    <property type="entry name" value="DUF1761"/>
</dbReference>
<protein>
    <recommendedName>
        <fullName evidence="4">DUF1761 domain-containing protein</fullName>
    </recommendedName>
</protein>
<evidence type="ECO:0000313" key="3">
    <source>
        <dbReference type="Proteomes" id="UP000009134"/>
    </source>
</evidence>
<feature type="transmembrane region" description="Helical" evidence="1">
    <location>
        <begin position="21"/>
        <end position="41"/>
    </location>
</feature>
<feature type="transmembrane region" description="Helical" evidence="1">
    <location>
        <begin position="99"/>
        <end position="119"/>
    </location>
</feature>
<dbReference type="AlphaFoldDB" id="Q2GA31"/>
<organism evidence="2 3">
    <name type="scientific">Novosphingobium aromaticivorans (strain ATCC 700278 / DSM 12444 / CCUG 56034 / CIP 105152 / NBRC 16084 / F199)</name>
    <dbReference type="NCBI Taxonomy" id="279238"/>
    <lineage>
        <taxon>Bacteria</taxon>
        <taxon>Pseudomonadati</taxon>
        <taxon>Pseudomonadota</taxon>
        <taxon>Alphaproteobacteria</taxon>
        <taxon>Sphingomonadales</taxon>
        <taxon>Sphingomonadaceae</taxon>
        <taxon>Novosphingobium</taxon>
    </lineage>
</organism>
<proteinExistence type="predicted"/>
<sequence length="153" mass="16687">MRGSSNWSRKGRKKKEEMGPVNWIAVVVATLAALGASALWYGPMFGRARLEEVGPGGLGIRRSPGRTAAITAALMLITATMMGHMFARVGEATLAVKWWLYFMMSIGLAGAFVVPALWISYTHQRISTRLALIDGGFWIFAYLAMGLAFFLLG</sequence>